<dbReference type="SUPFAM" id="SSF82199">
    <property type="entry name" value="SET domain"/>
    <property type="match status" value="1"/>
</dbReference>
<dbReference type="PANTHER" id="PTHR13271:SF146">
    <property type="entry name" value="SET DOMAIN-CONTAINING PROTEIN"/>
    <property type="match status" value="1"/>
</dbReference>
<sequence length="711" mass="81507">FCFLLHTMSQHNPEIEGLLQWAISNHTSLHPSVEIFQDAITGLSFKAVQNVPSATNFVSCSYQTTLSYLNVAQISSEFEPHGSPPFPSEFIDALSSEDPNIIGHFFLVQQYLMGADSFWWSYIKLLPQPEQPERLALPIWWPEADRKFLDGTNAEPPVLKRQKLWKDEWNRGIAILRQQSSHWEDYSYFLYQWAATIFGTRSFRASLTIPAELFEHAQTSQNIKDLILNHVRHDKFSVLLPVLDIGNHNGINAVTWTKDPKAGQFGLCTRDLVQQGRQIFNYYGDKSNSELLVGYGFTLPNLENDTVNLKLTPPVEAAQLRRTQISHASIHRSQPGEEFMFMVRRQSRVGRVDGGLVELEFFSAGLFDTMACMVANKRERQFIIEDPDYSLEKDSAVFGGPLGRNVLCILRVLSDKLDYDFRRIRGTGATLSEPQNSNQTMALDYRSRQLDVLQGALTQILKRLQSAAFFSSLCQHPYHNQPPAYIEGYLCQMHSDIELLSLECAFSWMQINYTDVYDAVVKIISEDQEEPLPLNWAVLVEDWDHTYWIIWVYLVWVLWAEEGIAFQTRHPSLSTWLIEMNTYFVDEKTLGQPFSTFYADTSEQDTINHTIREITHLPQFVSMRQWLEAGEEPSSEALRNFASLVVREETVPARFNMQNVGSAAVEQKMLAITKRNEPPRVSLDKPWTQFFRKDPGYSPTSPSGYNSPGHV</sequence>
<dbReference type="InterPro" id="IPR050600">
    <property type="entry name" value="SETD3_SETD6_MTase"/>
</dbReference>
<dbReference type="EMBL" id="QGMF01000311">
    <property type="protein sequence ID" value="TVY16917.1"/>
    <property type="molecule type" value="Genomic_DNA"/>
</dbReference>
<keyword evidence="3" id="KW-1185">Reference proteome</keyword>
<feature type="compositionally biased region" description="Polar residues" evidence="1">
    <location>
        <begin position="698"/>
        <end position="711"/>
    </location>
</feature>
<evidence type="ECO:0000313" key="3">
    <source>
        <dbReference type="Proteomes" id="UP000469559"/>
    </source>
</evidence>
<evidence type="ECO:0000256" key="1">
    <source>
        <dbReference type="SAM" id="MobiDB-lite"/>
    </source>
</evidence>
<dbReference type="Gene3D" id="3.90.1410.10">
    <property type="entry name" value="set domain protein methyltransferase, domain 1"/>
    <property type="match status" value="1"/>
</dbReference>
<dbReference type="InterPro" id="IPR046341">
    <property type="entry name" value="SET_dom_sf"/>
</dbReference>
<proteinExistence type="predicted"/>
<reference evidence="2 3" key="1">
    <citation type="submission" date="2018-05" db="EMBL/GenBank/DDBJ databases">
        <title>Whole genome sequencing for identification of molecular markers to develop diagnostic detection tools for the regulated plant pathogen Lachnellula willkommii.</title>
        <authorList>
            <person name="Giroux E."/>
            <person name="Bilodeau G."/>
        </authorList>
    </citation>
    <scope>NUCLEOTIDE SEQUENCE [LARGE SCALE GENOMIC DNA]</scope>
    <source>
        <strain evidence="2 3">CBS 203.66</strain>
    </source>
</reference>
<dbReference type="Proteomes" id="UP000469559">
    <property type="component" value="Unassembled WGS sequence"/>
</dbReference>
<protein>
    <submittedName>
        <fullName evidence="2">Ribosomal lysine N-methyltransferase set10</fullName>
    </submittedName>
</protein>
<dbReference type="AlphaFoldDB" id="A0A8T9BAX1"/>
<dbReference type="GO" id="GO:0016279">
    <property type="term" value="F:protein-lysine N-methyltransferase activity"/>
    <property type="evidence" value="ECO:0007669"/>
    <property type="project" value="TreeGrafter"/>
</dbReference>
<dbReference type="GO" id="GO:0005634">
    <property type="term" value="C:nucleus"/>
    <property type="evidence" value="ECO:0007669"/>
    <property type="project" value="TreeGrafter"/>
</dbReference>
<name>A0A8T9BAX1_9HELO</name>
<dbReference type="OrthoDB" id="42889at2759"/>
<organism evidence="2 3">
    <name type="scientific">Lachnellula arida</name>
    <dbReference type="NCBI Taxonomy" id="1316785"/>
    <lineage>
        <taxon>Eukaryota</taxon>
        <taxon>Fungi</taxon>
        <taxon>Dikarya</taxon>
        <taxon>Ascomycota</taxon>
        <taxon>Pezizomycotina</taxon>
        <taxon>Leotiomycetes</taxon>
        <taxon>Helotiales</taxon>
        <taxon>Lachnaceae</taxon>
        <taxon>Lachnellula</taxon>
    </lineage>
</organism>
<comment type="caution">
    <text evidence="2">The sequence shown here is derived from an EMBL/GenBank/DDBJ whole genome shotgun (WGS) entry which is preliminary data.</text>
</comment>
<feature type="region of interest" description="Disordered" evidence="1">
    <location>
        <begin position="692"/>
        <end position="711"/>
    </location>
</feature>
<feature type="non-terminal residue" evidence="2">
    <location>
        <position position="1"/>
    </location>
</feature>
<evidence type="ECO:0000313" key="2">
    <source>
        <dbReference type="EMBL" id="TVY16917.1"/>
    </source>
</evidence>
<dbReference type="PANTHER" id="PTHR13271">
    <property type="entry name" value="UNCHARACTERIZED PUTATIVE METHYLTRANSFERASE"/>
    <property type="match status" value="1"/>
</dbReference>
<gene>
    <name evidence="2" type="primary">set10</name>
    <name evidence="2" type="ORF">LARI1_G004548</name>
</gene>
<accession>A0A8T9BAX1</accession>